<reference evidence="2" key="1">
    <citation type="submission" date="2020-12" db="EMBL/GenBank/DDBJ databases">
        <authorList>
            <person name="Iha C."/>
        </authorList>
    </citation>
    <scope>NUCLEOTIDE SEQUENCE</scope>
</reference>
<evidence type="ECO:0000313" key="2">
    <source>
        <dbReference type="EMBL" id="CAD7696475.1"/>
    </source>
</evidence>
<comment type="caution">
    <text evidence="2">The sequence shown here is derived from an EMBL/GenBank/DDBJ whole genome shotgun (WGS) entry which is preliminary data.</text>
</comment>
<gene>
    <name evidence="2" type="ORF">OSTQU699_LOCUS1836</name>
</gene>
<dbReference type="EMBL" id="CAJHUC010000484">
    <property type="protein sequence ID" value="CAD7696475.1"/>
    <property type="molecule type" value="Genomic_DNA"/>
</dbReference>
<feature type="compositionally biased region" description="Pro residues" evidence="1">
    <location>
        <begin position="179"/>
        <end position="188"/>
    </location>
</feature>
<feature type="compositionally biased region" description="Basic and acidic residues" evidence="1">
    <location>
        <begin position="66"/>
        <end position="85"/>
    </location>
</feature>
<evidence type="ECO:0000256" key="1">
    <source>
        <dbReference type="SAM" id="MobiDB-lite"/>
    </source>
</evidence>
<sequence>MASVRVAALLPTRPEVSKAFFKGDDERLLERMLEACQARPTARLPGYGRQLVPYFSEAAEGAGQPLEHRARAGKREGTMKPEGRRQNKKKSPRRGANNAGGGFSAGAGRDGALQGGQSPPVPINSGRGRPEERGAIRKKASVPAGQAAAKGAAGHCDVHEQRNAGVPDATFAGPGYFLSPPPEALPMPTPTLLSRAMAVSY</sequence>
<dbReference type="Proteomes" id="UP000708148">
    <property type="component" value="Unassembled WGS sequence"/>
</dbReference>
<feature type="compositionally biased region" description="Low complexity" evidence="1">
    <location>
        <begin position="141"/>
        <end position="154"/>
    </location>
</feature>
<dbReference type="OrthoDB" id="10656597at2759"/>
<keyword evidence="3" id="KW-1185">Reference proteome</keyword>
<evidence type="ECO:0000313" key="3">
    <source>
        <dbReference type="Proteomes" id="UP000708148"/>
    </source>
</evidence>
<protein>
    <submittedName>
        <fullName evidence="2">Uncharacterized protein</fullName>
    </submittedName>
</protein>
<feature type="compositionally biased region" description="Gly residues" evidence="1">
    <location>
        <begin position="98"/>
        <end position="109"/>
    </location>
</feature>
<organism evidence="2 3">
    <name type="scientific">Ostreobium quekettii</name>
    <dbReference type="NCBI Taxonomy" id="121088"/>
    <lineage>
        <taxon>Eukaryota</taxon>
        <taxon>Viridiplantae</taxon>
        <taxon>Chlorophyta</taxon>
        <taxon>core chlorophytes</taxon>
        <taxon>Ulvophyceae</taxon>
        <taxon>TCBD clade</taxon>
        <taxon>Bryopsidales</taxon>
        <taxon>Ostreobineae</taxon>
        <taxon>Ostreobiaceae</taxon>
        <taxon>Ostreobium</taxon>
    </lineage>
</organism>
<feature type="region of interest" description="Disordered" evidence="1">
    <location>
        <begin position="60"/>
        <end position="188"/>
    </location>
</feature>
<name>A0A8S1INF9_9CHLO</name>
<accession>A0A8S1INF9</accession>
<proteinExistence type="predicted"/>
<dbReference type="AlphaFoldDB" id="A0A8S1INF9"/>